<proteinExistence type="predicted"/>
<dbReference type="AlphaFoldDB" id="A0AAW2FKV2"/>
<sequence>MYKAGKMVYKMLRRSQAINIALLKCLTPDLIKELIPNIGMRMRFTLKWTEIFGQTSHDKISFFQKTKIICWK</sequence>
<comment type="caution">
    <text evidence="1">The sequence shown here is derived from an EMBL/GenBank/DDBJ whole genome shotgun (WGS) entry which is preliminary data.</text>
</comment>
<organism evidence="1 2">
    <name type="scientific">Cardiocondyla obscurior</name>
    <dbReference type="NCBI Taxonomy" id="286306"/>
    <lineage>
        <taxon>Eukaryota</taxon>
        <taxon>Metazoa</taxon>
        <taxon>Ecdysozoa</taxon>
        <taxon>Arthropoda</taxon>
        <taxon>Hexapoda</taxon>
        <taxon>Insecta</taxon>
        <taxon>Pterygota</taxon>
        <taxon>Neoptera</taxon>
        <taxon>Endopterygota</taxon>
        <taxon>Hymenoptera</taxon>
        <taxon>Apocrita</taxon>
        <taxon>Aculeata</taxon>
        <taxon>Formicoidea</taxon>
        <taxon>Formicidae</taxon>
        <taxon>Myrmicinae</taxon>
        <taxon>Cardiocondyla</taxon>
    </lineage>
</organism>
<accession>A0AAW2FKV2</accession>
<dbReference type="EMBL" id="JADYXP020000009">
    <property type="protein sequence ID" value="KAL0116443.1"/>
    <property type="molecule type" value="Genomic_DNA"/>
</dbReference>
<name>A0AAW2FKV2_9HYME</name>
<protein>
    <submittedName>
        <fullName evidence="1">Uncharacterized protein</fullName>
    </submittedName>
</protein>
<gene>
    <name evidence="1" type="ORF">PUN28_009828</name>
</gene>
<keyword evidence="2" id="KW-1185">Reference proteome</keyword>
<dbReference type="Proteomes" id="UP001430953">
    <property type="component" value="Unassembled WGS sequence"/>
</dbReference>
<evidence type="ECO:0000313" key="2">
    <source>
        <dbReference type="Proteomes" id="UP001430953"/>
    </source>
</evidence>
<reference evidence="1 2" key="1">
    <citation type="submission" date="2023-03" db="EMBL/GenBank/DDBJ databases">
        <title>High recombination rates correlate with genetic variation in Cardiocondyla obscurior ants.</title>
        <authorList>
            <person name="Errbii M."/>
        </authorList>
    </citation>
    <scope>NUCLEOTIDE SEQUENCE [LARGE SCALE GENOMIC DNA]</scope>
    <source>
        <strain evidence="1">Alpha-2009</strain>
        <tissue evidence="1">Whole body</tissue>
    </source>
</reference>
<evidence type="ECO:0000313" key="1">
    <source>
        <dbReference type="EMBL" id="KAL0116443.1"/>
    </source>
</evidence>